<dbReference type="Pfam" id="PF18306">
    <property type="entry name" value="LDcluster4"/>
    <property type="match status" value="1"/>
</dbReference>
<dbReference type="NCBIfam" id="TIGR00725">
    <property type="entry name" value="TIGR00725 family protein"/>
    <property type="match status" value="1"/>
</dbReference>
<comment type="caution">
    <text evidence="1">The sequence shown here is derived from an EMBL/GenBank/DDBJ whole genome shotgun (WGS) entry which is preliminary data.</text>
</comment>
<sequence length="161" mass="16627">MTKTIIGIMGPGTGASQRDLEHAYTLGQLIAQNGWILLTGGRNAGVMAAASQGAKSAQGLTIGILPTADKTGISNAVDIAILTDLGNARNNINVLSSDVVIACGMGLGTASEVALALKNQKSVILLTDNRQAYPFFAQFSPNLVYPVDSPEAAISQVKQCL</sequence>
<keyword evidence="2" id="KW-1185">Reference proteome</keyword>
<dbReference type="RefSeq" id="WP_283768426.1">
    <property type="nucleotide sequence ID" value="NZ_JAQOSO010000096.1"/>
</dbReference>
<dbReference type="InterPro" id="IPR052341">
    <property type="entry name" value="LOG_family_nucleotidases"/>
</dbReference>
<gene>
    <name evidence="1" type="ORF">PMG25_18795</name>
</gene>
<dbReference type="SUPFAM" id="SSF102405">
    <property type="entry name" value="MCP/YpsA-like"/>
    <property type="match status" value="1"/>
</dbReference>
<dbReference type="InterPro" id="IPR041164">
    <property type="entry name" value="LDcluster4"/>
</dbReference>
<evidence type="ECO:0000313" key="1">
    <source>
        <dbReference type="EMBL" id="MDJ1176136.1"/>
    </source>
</evidence>
<dbReference type="PANTHER" id="PTHR43393">
    <property type="entry name" value="CYTOKININ RIBOSIDE 5'-MONOPHOSPHATE PHOSPHORIBOHYDROLASE"/>
    <property type="match status" value="1"/>
</dbReference>
<dbReference type="Proteomes" id="UP001235849">
    <property type="component" value="Unassembled WGS sequence"/>
</dbReference>
<dbReference type="Gene3D" id="3.40.50.450">
    <property type="match status" value="1"/>
</dbReference>
<dbReference type="PANTHER" id="PTHR43393:SF3">
    <property type="entry name" value="LYSINE DECARBOXYLASE-LIKE PROTEIN"/>
    <property type="match status" value="1"/>
</dbReference>
<reference evidence="1 2" key="1">
    <citation type="submission" date="2023-01" db="EMBL/GenBank/DDBJ databases">
        <title>Novel diversity within Roseofilum (Cyanobacteria; Desertifilaceae) from marine benthic mats with descriptions of four novel species.</title>
        <authorList>
            <person name="Wang Y."/>
            <person name="Berthold D.E."/>
            <person name="Hu J."/>
            <person name="Lefler F.W."/>
            <person name="Laughinghouse H.D. IV."/>
        </authorList>
    </citation>
    <scope>NUCLEOTIDE SEQUENCE [LARGE SCALE GENOMIC DNA]</scope>
    <source>
        <strain evidence="1 2">BLCC-M114</strain>
    </source>
</reference>
<organism evidence="1 2">
    <name type="scientific">Roseofilum capinflatum BLCC-M114</name>
    <dbReference type="NCBI Taxonomy" id="3022440"/>
    <lineage>
        <taxon>Bacteria</taxon>
        <taxon>Bacillati</taxon>
        <taxon>Cyanobacteriota</taxon>
        <taxon>Cyanophyceae</taxon>
        <taxon>Desertifilales</taxon>
        <taxon>Desertifilaceae</taxon>
        <taxon>Roseofilum</taxon>
        <taxon>Roseofilum capinflatum</taxon>
    </lineage>
</organism>
<evidence type="ECO:0000313" key="2">
    <source>
        <dbReference type="Proteomes" id="UP001235849"/>
    </source>
</evidence>
<dbReference type="EMBL" id="JAQOSO010000096">
    <property type="protein sequence ID" value="MDJ1176136.1"/>
    <property type="molecule type" value="Genomic_DNA"/>
</dbReference>
<proteinExistence type="predicted"/>
<name>A0ABT7BCA1_9CYAN</name>
<dbReference type="InterPro" id="IPR005268">
    <property type="entry name" value="CHP00725"/>
</dbReference>
<accession>A0ABT7BCA1</accession>
<protein>
    <submittedName>
        <fullName evidence="1">TIGR00725 family protein</fullName>
    </submittedName>
</protein>